<dbReference type="PROSITE" id="PS51257">
    <property type="entry name" value="PROKAR_LIPOPROTEIN"/>
    <property type="match status" value="1"/>
</dbReference>
<gene>
    <name evidence="3" type="ORF">SAMN04488006_0191</name>
</gene>
<feature type="signal peptide" evidence="1">
    <location>
        <begin position="1"/>
        <end position="22"/>
    </location>
</feature>
<dbReference type="Pfam" id="PF20594">
    <property type="entry name" value="DUF6794"/>
    <property type="match status" value="1"/>
</dbReference>
<accession>A0A1I6SXQ4</accession>
<keyword evidence="1" id="KW-0732">Signal</keyword>
<dbReference type="AlphaFoldDB" id="A0A1I6SXQ4"/>
<dbReference type="STRING" id="593133.SAMN04488006_0191"/>
<evidence type="ECO:0000313" key="4">
    <source>
        <dbReference type="Proteomes" id="UP000199312"/>
    </source>
</evidence>
<feature type="domain" description="DUF6794" evidence="2">
    <location>
        <begin position="34"/>
        <end position="116"/>
    </location>
</feature>
<proteinExistence type="predicted"/>
<dbReference type="RefSeq" id="WP_090230769.1">
    <property type="nucleotide sequence ID" value="NZ_FOZP01000013.1"/>
</dbReference>
<evidence type="ECO:0000313" key="3">
    <source>
        <dbReference type="EMBL" id="SFS81716.1"/>
    </source>
</evidence>
<feature type="chain" id="PRO_5011584632" description="DUF6794 domain-containing protein" evidence="1">
    <location>
        <begin position="23"/>
        <end position="222"/>
    </location>
</feature>
<organism evidence="3 4">
    <name type="scientific">Lutibacter maritimus</name>
    <dbReference type="NCBI Taxonomy" id="593133"/>
    <lineage>
        <taxon>Bacteria</taxon>
        <taxon>Pseudomonadati</taxon>
        <taxon>Bacteroidota</taxon>
        <taxon>Flavobacteriia</taxon>
        <taxon>Flavobacteriales</taxon>
        <taxon>Flavobacteriaceae</taxon>
        <taxon>Lutibacter</taxon>
    </lineage>
</organism>
<dbReference type="Proteomes" id="UP000199312">
    <property type="component" value="Unassembled WGS sequence"/>
</dbReference>
<evidence type="ECO:0000256" key="1">
    <source>
        <dbReference type="SAM" id="SignalP"/>
    </source>
</evidence>
<name>A0A1I6SXQ4_9FLAO</name>
<dbReference type="OrthoDB" id="983155at2"/>
<evidence type="ECO:0000259" key="2">
    <source>
        <dbReference type="Pfam" id="PF20594"/>
    </source>
</evidence>
<reference evidence="4" key="1">
    <citation type="submission" date="2016-10" db="EMBL/GenBank/DDBJ databases">
        <authorList>
            <person name="Varghese N."/>
            <person name="Submissions S."/>
        </authorList>
    </citation>
    <scope>NUCLEOTIDE SEQUENCE [LARGE SCALE GENOMIC DNA]</scope>
    <source>
        <strain evidence="4">DSM 24450</strain>
    </source>
</reference>
<sequence length="222" mass="26142">MLKKTSVILIFSLTFISCSVLFDSYKSEIDGVYIPKNLDDAILEVDKFYSDSLKTEIKKLNESEFVGDYHFGTGLWIRNNWNLWSGSRLGRFFKRNGIKHPDDMSSIILVSYHRKLTGKEIEFKTQVAEYKQSWRESKKMYDLAKLPKKSKYPADSLEFGYTKGYWHKDKTSLLHFQTNSKTDSLWIYDYLYGWKKINQETAKKLKAPNYETDSILKVVFNK</sequence>
<keyword evidence="4" id="KW-1185">Reference proteome</keyword>
<protein>
    <recommendedName>
        <fullName evidence="2">DUF6794 domain-containing protein</fullName>
    </recommendedName>
</protein>
<dbReference type="InterPro" id="IPR046744">
    <property type="entry name" value="DUF6794"/>
</dbReference>
<dbReference type="EMBL" id="FOZP01000013">
    <property type="protein sequence ID" value="SFS81716.1"/>
    <property type="molecule type" value="Genomic_DNA"/>
</dbReference>